<dbReference type="AlphaFoldDB" id="W3X0S7"/>
<gene>
    <name evidence="1" type="ORF">PFICI_08835</name>
</gene>
<dbReference type="HOGENOM" id="CLU_066055_2_1_1"/>
<dbReference type="Proteomes" id="UP000030651">
    <property type="component" value="Unassembled WGS sequence"/>
</dbReference>
<evidence type="ECO:0000313" key="1">
    <source>
        <dbReference type="EMBL" id="ETS78982.1"/>
    </source>
</evidence>
<dbReference type="GeneID" id="19273848"/>
<dbReference type="RefSeq" id="XP_007835607.1">
    <property type="nucleotide sequence ID" value="XM_007837416.1"/>
</dbReference>
<dbReference type="InParanoid" id="W3X0S7"/>
<dbReference type="OrthoDB" id="3915838at2759"/>
<dbReference type="KEGG" id="pfy:PFICI_08835"/>
<reference evidence="2" key="1">
    <citation type="journal article" date="2015" name="BMC Genomics">
        <title>Genomic and transcriptomic analysis of the endophytic fungus Pestalotiopsis fici reveals its lifestyle and high potential for synthesis of natural products.</title>
        <authorList>
            <person name="Wang X."/>
            <person name="Zhang X."/>
            <person name="Liu L."/>
            <person name="Xiang M."/>
            <person name="Wang W."/>
            <person name="Sun X."/>
            <person name="Che Y."/>
            <person name="Guo L."/>
            <person name="Liu G."/>
            <person name="Guo L."/>
            <person name="Wang C."/>
            <person name="Yin W.B."/>
            <person name="Stadler M."/>
            <person name="Zhang X."/>
            <person name="Liu X."/>
        </authorList>
    </citation>
    <scope>NUCLEOTIDE SEQUENCE [LARGE SCALE GENOMIC DNA]</scope>
    <source>
        <strain evidence="2">W106-1 / CGMCC3.15140</strain>
    </source>
</reference>
<dbReference type="EMBL" id="KI912114">
    <property type="protein sequence ID" value="ETS78982.1"/>
    <property type="molecule type" value="Genomic_DNA"/>
</dbReference>
<organism evidence="1 2">
    <name type="scientific">Pestalotiopsis fici (strain W106-1 / CGMCC3.15140)</name>
    <dbReference type="NCBI Taxonomy" id="1229662"/>
    <lineage>
        <taxon>Eukaryota</taxon>
        <taxon>Fungi</taxon>
        <taxon>Dikarya</taxon>
        <taxon>Ascomycota</taxon>
        <taxon>Pezizomycotina</taxon>
        <taxon>Sordariomycetes</taxon>
        <taxon>Xylariomycetidae</taxon>
        <taxon>Amphisphaeriales</taxon>
        <taxon>Sporocadaceae</taxon>
        <taxon>Pestalotiopsis</taxon>
    </lineage>
</organism>
<keyword evidence="2" id="KW-1185">Reference proteome</keyword>
<sequence>MGPEPSSEYFDIAGTIASTNTTRYFNIGSDSTSYKTLTLDETANTTAWGLEGDTIITTTGSTWGRQLNFLACQLDDSYWQIYLQTGSDVPSGATCSNYQTIHLPCLC</sequence>
<accession>W3X0S7</accession>
<evidence type="ECO:0000313" key="2">
    <source>
        <dbReference type="Proteomes" id="UP000030651"/>
    </source>
</evidence>
<proteinExistence type="predicted"/>
<dbReference type="OMA" id="TCSNYQT"/>
<protein>
    <submittedName>
        <fullName evidence="1">Uncharacterized protein</fullName>
    </submittedName>
</protein>
<name>W3X0S7_PESFW</name>
<dbReference type="eggNOG" id="ENOG502S3TJ">
    <property type="taxonomic scope" value="Eukaryota"/>
</dbReference>